<feature type="repeat" description="RPEL" evidence="4">
    <location>
        <begin position="39"/>
        <end position="64"/>
    </location>
</feature>
<feature type="repeat" description="RPEL" evidence="4">
    <location>
        <begin position="188"/>
        <end position="213"/>
    </location>
</feature>
<evidence type="ECO:0000256" key="4">
    <source>
        <dbReference type="PROSITE-ProRule" id="PRU00401"/>
    </source>
</evidence>
<gene>
    <name evidence="5" type="ORF">SPPG_04027</name>
</gene>
<evidence type="ECO:0000256" key="3">
    <source>
        <dbReference type="ARBA" id="ARBA00023203"/>
    </source>
</evidence>
<evidence type="ECO:0000313" key="5">
    <source>
        <dbReference type="EMBL" id="KND00925.1"/>
    </source>
</evidence>
<dbReference type="InterPro" id="IPR004018">
    <property type="entry name" value="RPEL_repeat"/>
</dbReference>
<dbReference type="GO" id="GO:0030036">
    <property type="term" value="P:actin cytoskeleton organization"/>
    <property type="evidence" value="ECO:0007669"/>
    <property type="project" value="TreeGrafter"/>
</dbReference>
<evidence type="ECO:0000256" key="2">
    <source>
        <dbReference type="ARBA" id="ARBA00022737"/>
    </source>
</evidence>
<organism evidence="5 6">
    <name type="scientific">Spizellomyces punctatus (strain DAOM BR117)</name>
    <dbReference type="NCBI Taxonomy" id="645134"/>
    <lineage>
        <taxon>Eukaryota</taxon>
        <taxon>Fungi</taxon>
        <taxon>Fungi incertae sedis</taxon>
        <taxon>Chytridiomycota</taxon>
        <taxon>Chytridiomycota incertae sedis</taxon>
        <taxon>Chytridiomycetes</taxon>
        <taxon>Spizellomycetales</taxon>
        <taxon>Spizellomycetaceae</taxon>
        <taxon>Spizellomyces</taxon>
    </lineage>
</organism>
<reference evidence="5 6" key="1">
    <citation type="submission" date="2009-08" db="EMBL/GenBank/DDBJ databases">
        <title>The Genome Sequence of Spizellomyces punctatus strain DAOM BR117.</title>
        <authorList>
            <consortium name="The Broad Institute Genome Sequencing Platform"/>
            <person name="Russ C."/>
            <person name="Cuomo C."/>
            <person name="Shea T."/>
            <person name="Young S.K."/>
            <person name="Zeng Q."/>
            <person name="Koehrsen M."/>
            <person name="Haas B."/>
            <person name="Borodovsky M."/>
            <person name="Guigo R."/>
            <person name="Alvarado L."/>
            <person name="Berlin A."/>
            <person name="Bochicchio J."/>
            <person name="Borenstein D."/>
            <person name="Chapman S."/>
            <person name="Chen Z."/>
            <person name="Engels R."/>
            <person name="Freedman E."/>
            <person name="Gellesch M."/>
            <person name="Goldberg J."/>
            <person name="Griggs A."/>
            <person name="Gujja S."/>
            <person name="Heiman D."/>
            <person name="Hepburn T."/>
            <person name="Howarth C."/>
            <person name="Jen D."/>
            <person name="Larson L."/>
            <person name="Lewis B."/>
            <person name="Mehta T."/>
            <person name="Park D."/>
            <person name="Pearson M."/>
            <person name="Roberts A."/>
            <person name="Saif S."/>
            <person name="Shenoy N."/>
            <person name="Sisk P."/>
            <person name="Stolte C."/>
            <person name="Sykes S."/>
            <person name="Thomson T."/>
            <person name="Walk T."/>
            <person name="White J."/>
            <person name="Yandava C."/>
            <person name="Burger G."/>
            <person name="Gray M.W."/>
            <person name="Holland P.W.H."/>
            <person name="King N."/>
            <person name="Lang F.B.F."/>
            <person name="Roger A.J."/>
            <person name="Ruiz-Trillo I."/>
            <person name="Lander E."/>
            <person name="Nusbaum C."/>
        </authorList>
    </citation>
    <scope>NUCLEOTIDE SEQUENCE [LARGE SCALE GENOMIC DNA]</scope>
    <source>
        <strain evidence="5 6">DAOM BR117</strain>
    </source>
</reference>
<dbReference type="SMART" id="SM00707">
    <property type="entry name" value="RPEL"/>
    <property type="match status" value="4"/>
</dbReference>
<dbReference type="PROSITE" id="PS51073">
    <property type="entry name" value="RPEL"/>
    <property type="match status" value="3"/>
</dbReference>
<dbReference type="Gene3D" id="6.10.140.2040">
    <property type="match status" value="1"/>
</dbReference>
<dbReference type="STRING" id="645134.A0A0L0HJ50"/>
<dbReference type="Proteomes" id="UP000053201">
    <property type="component" value="Unassembled WGS sequence"/>
</dbReference>
<dbReference type="GO" id="GO:0003779">
    <property type="term" value="F:actin binding"/>
    <property type="evidence" value="ECO:0007669"/>
    <property type="project" value="UniProtKB-KW"/>
</dbReference>
<keyword evidence="6" id="KW-1185">Reference proteome</keyword>
<evidence type="ECO:0000313" key="6">
    <source>
        <dbReference type="Proteomes" id="UP000053201"/>
    </source>
</evidence>
<dbReference type="RefSeq" id="XP_016608964.1">
    <property type="nucleotide sequence ID" value="XM_016752272.1"/>
</dbReference>
<evidence type="ECO:0008006" key="7">
    <source>
        <dbReference type="Google" id="ProtNLM"/>
    </source>
</evidence>
<protein>
    <recommendedName>
        <fullName evidence="7">RPEL repeat protein</fullName>
    </recommendedName>
</protein>
<proteinExistence type="inferred from homology"/>
<name>A0A0L0HJ50_SPIPD</name>
<dbReference type="GeneID" id="27687501"/>
<evidence type="ECO:0000256" key="1">
    <source>
        <dbReference type="ARBA" id="ARBA00009795"/>
    </source>
</evidence>
<keyword evidence="3" id="KW-0009">Actin-binding</keyword>
<dbReference type="eggNOG" id="KOG4339">
    <property type="taxonomic scope" value="Eukaryota"/>
</dbReference>
<dbReference type="InParanoid" id="A0A0L0HJ50"/>
<accession>A0A0L0HJ50</accession>
<dbReference type="AlphaFoldDB" id="A0A0L0HJ50"/>
<dbReference type="PANTHER" id="PTHR12751:SF18">
    <property type="entry name" value="PHOSPHATASE AND ACTIN REGULATOR 1"/>
    <property type="match status" value="1"/>
</dbReference>
<dbReference type="VEuPathDB" id="FungiDB:SPPG_04027"/>
<dbReference type="Gene3D" id="6.10.150.10">
    <property type="match status" value="1"/>
</dbReference>
<dbReference type="Pfam" id="PF02755">
    <property type="entry name" value="RPEL"/>
    <property type="match status" value="1"/>
</dbReference>
<dbReference type="OrthoDB" id="5563016at2759"/>
<dbReference type="OMA" id="YTISHLM"/>
<comment type="similarity">
    <text evidence="1">Belongs to the phosphatase and actin regulator family.</text>
</comment>
<dbReference type="EMBL" id="KQ257455">
    <property type="protein sequence ID" value="KND00925.1"/>
    <property type="molecule type" value="Genomic_DNA"/>
</dbReference>
<keyword evidence="2" id="KW-0677">Repeat</keyword>
<feature type="repeat" description="RPEL" evidence="4">
    <location>
        <begin position="87"/>
        <end position="112"/>
    </location>
</feature>
<sequence>MESAAVNSHSSVAAAMAGPGGIAGLNGDMQGKGFTRIVSDLGKKLSRRQGPEELMQRNILREDDLNPSVSNIIIQQKIALESEKTKDTLNRKIGNRPNKVDLKLRNILRVDSNENIADPSLFGGNTPVGPLDLQKTLNFEERQDSLRSILKKRPEKEALEELNILKAGGIDPSLVAAQERLRKSQLSDTLDSRLRERPDPEQLAERRILMFAETVEVLPTFRKSEYNRKPDGNATFRKLTPQMKVQIREELNTFKKHEMPVHEQSLRNTCFH</sequence>
<dbReference type="PANTHER" id="PTHR12751">
    <property type="entry name" value="PHOSPHATASE AND ACTIN REGULATOR PHACTR"/>
    <property type="match status" value="1"/>
</dbReference>